<dbReference type="EMBL" id="SUNI01000019">
    <property type="protein sequence ID" value="TJZ90184.1"/>
    <property type="molecule type" value="Genomic_DNA"/>
</dbReference>
<keyword evidence="7" id="KW-0456">Lyase</keyword>
<dbReference type="Proteomes" id="UP000309747">
    <property type="component" value="Unassembled WGS sequence"/>
</dbReference>
<organism evidence="9 10">
    <name type="scientific">Paracoccus gahaiensis</name>
    <dbReference type="NCBI Taxonomy" id="1706839"/>
    <lineage>
        <taxon>Bacteria</taxon>
        <taxon>Pseudomonadati</taxon>
        <taxon>Pseudomonadota</taxon>
        <taxon>Alphaproteobacteria</taxon>
        <taxon>Rhodobacterales</taxon>
        <taxon>Paracoccaceae</taxon>
        <taxon>Paracoccus</taxon>
    </lineage>
</organism>
<keyword evidence="2 8" id="KW-0645">Protease</keyword>
<dbReference type="GO" id="GO:0016829">
    <property type="term" value="F:lyase activity"/>
    <property type="evidence" value="ECO:0007669"/>
    <property type="project" value="UniProtKB-KW"/>
</dbReference>
<sequence length="278" mass="30057">MGDAGAQCGDGGAGNGIGHGGAGGLSSQSCGIIVPVLFLLRQCVNRPEAHRDPGECRHSEFGYAGLTERGGEILCNLYSATMPQEAMRRLFKGLTDDAGNVEPGRVYPDQGAPIIRNGESGPELVKARWGMPSPRSVLKTERDPGVTNIRNLASPHWRRWLGREHRCLVPLTSFSEPRGKGKGFQWFVPIEDGPIFFAGIETRGWTSVRKVKDGETTDDLFAFLTSPPNAEVGAIHPKAMPVILTKPEEWDAWLGGISAAELQRPLPDGALKLIEDPI</sequence>
<dbReference type="AlphaFoldDB" id="A0A4U0RPQ0"/>
<keyword evidence="10" id="KW-1185">Reference proteome</keyword>
<comment type="caution">
    <text evidence="9">The sequence shown here is derived from an EMBL/GenBank/DDBJ whole genome shotgun (WGS) entry which is preliminary data.</text>
</comment>
<evidence type="ECO:0000256" key="6">
    <source>
        <dbReference type="ARBA" id="ARBA00023125"/>
    </source>
</evidence>
<dbReference type="PANTHER" id="PTHR13604:SF0">
    <property type="entry name" value="ABASIC SITE PROCESSING PROTEIN HMCES"/>
    <property type="match status" value="1"/>
</dbReference>
<evidence type="ECO:0000256" key="8">
    <source>
        <dbReference type="RuleBase" id="RU364100"/>
    </source>
</evidence>
<evidence type="ECO:0000256" key="4">
    <source>
        <dbReference type="ARBA" id="ARBA00022801"/>
    </source>
</evidence>
<dbReference type="EC" id="3.4.-.-" evidence="8"/>
<evidence type="ECO:0000256" key="5">
    <source>
        <dbReference type="ARBA" id="ARBA00023124"/>
    </source>
</evidence>
<evidence type="ECO:0000313" key="9">
    <source>
        <dbReference type="EMBL" id="TJZ90184.1"/>
    </source>
</evidence>
<dbReference type="Pfam" id="PF02586">
    <property type="entry name" value="SRAP"/>
    <property type="match status" value="1"/>
</dbReference>
<keyword evidence="3" id="KW-0227">DNA damage</keyword>
<dbReference type="InterPro" id="IPR036590">
    <property type="entry name" value="SRAP-like"/>
</dbReference>
<proteinExistence type="inferred from homology"/>
<dbReference type="GO" id="GO:0008233">
    <property type="term" value="F:peptidase activity"/>
    <property type="evidence" value="ECO:0007669"/>
    <property type="project" value="UniProtKB-KW"/>
</dbReference>
<dbReference type="Gene3D" id="3.90.1680.20">
    <property type="match status" value="2"/>
</dbReference>
<reference evidence="9 10" key="1">
    <citation type="submission" date="2019-04" db="EMBL/GenBank/DDBJ databases">
        <authorList>
            <person name="Li J."/>
        </authorList>
    </citation>
    <scope>NUCLEOTIDE SEQUENCE [LARGE SCALE GENOMIC DNA]</scope>
    <source>
        <strain evidence="9 10">KCTC 42687</strain>
    </source>
</reference>
<comment type="similarity">
    <text evidence="1 8">Belongs to the SOS response-associated peptidase family.</text>
</comment>
<dbReference type="OrthoDB" id="9782620at2"/>
<dbReference type="GO" id="GO:0003697">
    <property type="term" value="F:single-stranded DNA binding"/>
    <property type="evidence" value="ECO:0007669"/>
    <property type="project" value="InterPro"/>
</dbReference>
<dbReference type="GO" id="GO:0106300">
    <property type="term" value="P:protein-DNA covalent cross-linking repair"/>
    <property type="evidence" value="ECO:0007669"/>
    <property type="project" value="InterPro"/>
</dbReference>
<dbReference type="SUPFAM" id="SSF143081">
    <property type="entry name" value="BB1717-like"/>
    <property type="match status" value="1"/>
</dbReference>
<dbReference type="GO" id="GO:0006508">
    <property type="term" value="P:proteolysis"/>
    <property type="evidence" value="ECO:0007669"/>
    <property type="project" value="UniProtKB-KW"/>
</dbReference>
<keyword evidence="5" id="KW-0190">Covalent protein-DNA linkage</keyword>
<evidence type="ECO:0000256" key="7">
    <source>
        <dbReference type="ARBA" id="ARBA00023239"/>
    </source>
</evidence>
<keyword evidence="6" id="KW-0238">DNA-binding</keyword>
<dbReference type="PANTHER" id="PTHR13604">
    <property type="entry name" value="DC12-RELATED"/>
    <property type="match status" value="1"/>
</dbReference>
<keyword evidence="4 8" id="KW-0378">Hydrolase</keyword>
<accession>A0A4U0RPQ0</accession>
<gene>
    <name evidence="9" type="ORF">FA743_16355</name>
</gene>
<evidence type="ECO:0000256" key="1">
    <source>
        <dbReference type="ARBA" id="ARBA00008136"/>
    </source>
</evidence>
<dbReference type="InterPro" id="IPR003738">
    <property type="entry name" value="SRAP"/>
</dbReference>
<protein>
    <recommendedName>
        <fullName evidence="8">Abasic site processing protein</fullName>
        <ecNumber evidence="8">3.4.-.-</ecNumber>
    </recommendedName>
</protein>
<evidence type="ECO:0000256" key="3">
    <source>
        <dbReference type="ARBA" id="ARBA00022763"/>
    </source>
</evidence>
<name>A0A4U0RPQ0_9RHOB</name>
<evidence type="ECO:0000256" key="2">
    <source>
        <dbReference type="ARBA" id="ARBA00022670"/>
    </source>
</evidence>
<evidence type="ECO:0000313" key="10">
    <source>
        <dbReference type="Proteomes" id="UP000309747"/>
    </source>
</evidence>